<feature type="region of interest" description="Disordered" evidence="1">
    <location>
        <begin position="229"/>
        <end position="278"/>
    </location>
</feature>
<feature type="compositionally biased region" description="Polar residues" evidence="1">
    <location>
        <begin position="1033"/>
        <end position="1043"/>
    </location>
</feature>
<feature type="compositionally biased region" description="Basic and acidic residues" evidence="1">
    <location>
        <begin position="475"/>
        <end position="506"/>
    </location>
</feature>
<feature type="compositionally biased region" description="Basic and acidic residues" evidence="1">
    <location>
        <begin position="397"/>
        <end position="413"/>
    </location>
</feature>
<feature type="compositionally biased region" description="Basic and acidic residues" evidence="1">
    <location>
        <begin position="1100"/>
        <end position="1115"/>
    </location>
</feature>
<gene>
    <name evidence="3" type="ORF">X975_19034</name>
</gene>
<feature type="region of interest" description="Disordered" evidence="1">
    <location>
        <begin position="1080"/>
        <end position="1159"/>
    </location>
</feature>
<dbReference type="EMBL" id="KK118217">
    <property type="protein sequence ID" value="KFM72470.1"/>
    <property type="molecule type" value="Genomic_DNA"/>
</dbReference>
<dbReference type="OrthoDB" id="7605699at2759"/>
<evidence type="ECO:0000313" key="4">
    <source>
        <dbReference type="Proteomes" id="UP000054359"/>
    </source>
</evidence>
<keyword evidence="3" id="KW-0132">Cell division</keyword>
<evidence type="ECO:0000256" key="1">
    <source>
        <dbReference type="SAM" id="MobiDB-lite"/>
    </source>
</evidence>
<feature type="region of interest" description="Disordered" evidence="1">
    <location>
        <begin position="181"/>
        <end position="202"/>
    </location>
</feature>
<feature type="compositionally biased region" description="Basic and acidic residues" evidence="1">
    <location>
        <begin position="942"/>
        <end position="972"/>
    </location>
</feature>
<feature type="compositionally biased region" description="Polar residues" evidence="1">
    <location>
        <begin position="315"/>
        <end position="342"/>
    </location>
</feature>
<feature type="compositionally biased region" description="Polar residues" evidence="1">
    <location>
        <begin position="605"/>
        <end position="614"/>
    </location>
</feature>
<feature type="region of interest" description="Disordered" evidence="1">
    <location>
        <begin position="988"/>
        <end position="1068"/>
    </location>
</feature>
<feature type="region of interest" description="Disordered" evidence="1">
    <location>
        <begin position="750"/>
        <end position="823"/>
    </location>
</feature>
<feature type="region of interest" description="Disordered" evidence="1">
    <location>
        <begin position="305"/>
        <end position="734"/>
    </location>
</feature>
<sequence length="1159" mass="129590">MSGMEKPRFLPGDSVLIENIVNYLKAKGIFDEFRHECLADVDTKSSCQNLSQRVDGYTTKFLANETWHPDLNKNELRNKLRRHIDESGMLAVGADHVVEQVINPKIGQLFFPRIREVVHQYLNEENLKLNKKQDPIREEPTVSEKNFAESTDSSSSSKAIKSTVLDPIADILAFSYSKPTKTDNTGIKQTVPNPPVIKTENVQPKYPDAVGKQEKRKEEKNVSQCIKTEQEKKKEEKNVSQFVKTEPIESTSEASVTPTAVDSKPQIESKESSTKVKKEIKAEEWDASKDTLEAQKKCQKEDIKLEKKKTEDAKIQNNDVNLSEEIVSNKSLNTTPQKSNVSIKIKSDRTDTDKYSKSDRSESDKHNKFDRTDMDKHKQKLKTTSSHKSSSNSSKAKSKETTDSSKHSSEKSGKSTPSKSLKHSTKDQSSPLKSGKSSKDEKNVVSGLKLKSSDGNIKTGEPSSKKLTSSKSGTPKKDNLVVKPKSGLDKAEKHKNVKDQKSDNLRSDSSSNIEKGSKSSYPHSSSYESSQGSDQERGSLVSTKERQKLFSKHFKKDSPVQKDRDKSDKKVFSKKRLAEDDARLVKKHKEKNSKLFTLEEKQKESSTFQDSSKLGSRSDSFGSGSSLTNSPTTSKENSLSTFEESNENSSNKHTEKKKKHNKEKCHSPQILPPPPPPPPSSGSLICGTPSSAEMSSLDDTQSSSESENSDSEDSDERSNVESETNESTSCSIKNAKKAIDFGEKATSVLKPHNQSLQSDNSSSEFEGFCSSPEKEFQSSVQPLDSDVSVSSVHTSELSTFEDELTDDESSGDENAKSQKMKLTVKEAREKILMKAKLGYNHAKKSTLSSESKKKQSNCSLQSPVLYASSEDESSVPAEPKRELRRERKLNPKYASNEYTSIFNSRKSSFITRTPEEYERKEINSESNRKKSLNAPVVNAKLTTERKSSSRLSVELKNKSTPESDSDECSKISKSDHKITLKSFAIDEQSDLENLSDSENSSSKEKLDLNNIDDDYLSDNDNSRGRLKIKTANKCYNQRDLNSRPTKRKADSVIESSNKRPCSRNSVDSCSSEFAANENKPFNNERISSGTSSSSNKSHRISNDFKDSTDIRDNRKKDHKQRTNNNGDLLSKREMLRNNSHSKLHHTSGRKPDGDFKLIP</sequence>
<feature type="compositionally biased region" description="Basic and acidic residues" evidence="1">
    <location>
        <begin position="132"/>
        <end position="142"/>
    </location>
</feature>
<dbReference type="InterPro" id="IPR055264">
    <property type="entry name" value="BOD1/SHG1_dom"/>
</dbReference>
<feature type="compositionally biased region" description="Low complexity" evidence="1">
    <location>
        <begin position="695"/>
        <end position="706"/>
    </location>
</feature>
<protein>
    <submittedName>
        <fullName evidence="3">Biorientation of chromosomes in cell division protein 1-like protein</fullName>
    </submittedName>
</protein>
<feature type="compositionally biased region" description="Basic and acidic residues" evidence="1">
    <location>
        <begin position="1149"/>
        <end position="1159"/>
    </location>
</feature>
<dbReference type="PANTHER" id="PTHR31532">
    <property type="entry name" value="BIORIENTATION OF CHROMOSOMES IN CELL DIVISION 1 FAMILY MEMBER"/>
    <property type="match status" value="1"/>
</dbReference>
<feature type="region of interest" description="Disordered" evidence="1">
    <location>
        <begin position="132"/>
        <end position="159"/>
    </location>
</feature>
<feature type="compositionally biased region" description="Polar residues" evidence="1">
    <location>
        <begin position="752"/>
        <end position="764"/>
    </location>
</feature>
<dbReference type="Proteomes" id="UP000054359">
    <property type="component" value="Unassembled WGS sequence"/>
</dbReference>
<evidence type="ECO:0000313" key="3">
    <source>
        <dbReference type="EMBL" id="KFM72470.1"/>
    </source>
</evidence>
<feature type="compositionally biased region" description="Basic and acidic residues" evidence="1">
    <location>
        <begin position="913"/>
        <end position="928"/>
    </location>
</feature>
<feature type="compositionally biased region" description="Basic and acidic residues" evidence="1">
    <location>
        <begin position="229"/>
        <end position="238"/>
    </location>
</feature>
<feature type="compositionally biased region" description="Low complexity" evidence="1">
    <location>
        <begin position="382"/>
        <end position="395"/>
    </location>
</feature>
<feature type="compositionally biased region" description="Basic residues" evidence="1">
    <location>
        <begin position="1139"/>
        <end position="1148"/>
    </location>
</feature>
<feature type="compositionally biased region" description="Basic and acidic residues" evidence="1">
    <location>
        <begin position="345"/>
        <end position="376"/>
    </location>
</feature>
<feature type="compositionally biased region" description="Polar residues" evidence="1">
    <location>
        <begin position="1053"/>
        <end position="1068"/>
    </location>
</feature>
<feature type="compositionally biased region" description="Basic and acidic residues" evidence="1">
    <location>
        <begin position="305"/>
        <end position="314"/>
    </location>
</feature>
<reference evidence="3 4" key="1">
    <citation type="submission" date="2013-11" db="EMBL/GenBank/DDBJ databases">
        <title>Genome sequencing of Stegodyphus mimosarum.</title>
        <authorList>
            <person name="Bechsgaard J."/>
        </authorList>
    </citation>
    <scope>NUCLEOTIDE SEQUENCE [LARGE SCALE GENOMIC DNA]</scope>
</reference>
<feature type="region of interest" description="Disordered" evidence="1">
    <location>
        <begin position="909"/>
        <end position="972"/>
    </location>
</feature>
<accession>A0A087U531</accession>
<feature type="compositionally biased region" description="Basic and acidic residues" evidence="1">
    <location>
        <begin position="556"/>
        <end position="584"/>
    </location>
</feature>
<dbReference type="GO" id="GO:0031297">
    <property type="term" value="P:replication fork processing"/>
    <property type="evidence" value="ECO:0007669"/>
    <property type="project" value="TreeGrafter"/>
</dbReference>
<feature type="compositionally biased region" description="Basic residues" evidence="1">
    <location>
        <begin position="654"/>
        <end position="663"/>
    </location>
</feature>
<dbReference type="STRING" id="407821.A0A087U531"/>
<feature type="compositionally biased region" description="Low complexity" evidence="1">
    <location>
        <begin position="777"/>
        <end position="792"/>
    </location>
</feature>
<feature type="compositionally biased region" description="Basic and acidic residues" evidence="1">
    <location>
        <begin position="878"/>
        <end position="889"/>
    </location>
</feature>
<dbReference type="AlphaFoldDB" id="A0A087U531"/>
<keyword evidence="4" id="KW-1185">Reference proteome</keyword>
<keyword evidence="3" id="KW-0131">Cell cycle</keyword>
<feature type="domain" description="BOD1/SHG1" evidence="2">
    <location>
        <begin position="20"/>
        <end position="114"/>
    </location>
</feature>
<proteinExistence type="predicted"/>
<feature type="compositionally biased region" description="Low complexity" evidence="1">
    <location>
        <begin position="150"/>
        <end position="159"/>
    </location>
</feature>
<feature type="compositionally biased region" description="Low complexity" evidence="1">
    <location>
        <begin position="615"/>
        <end position="651"/>
    </location>
</feature>
<feature type="compositionally biased region" description="Polar residues" evidence="1">
    <location>
        <begin position="181"/>
        <end position="191"/>
    </location>
</feature>
<organism evidence="3 4">
    <name type="scientific">Stegodyphus mimosarum</name>
    <name type="common">African social velvet spider</name>
    <dbReference type="NCBI Taxonomy" id="407821"/>
    <lineage>
        <taxon>Eukaryota</taxon>
        <taxon>Metazoa</taxon>
        <taxon>Ecdysozoa</taxon>
        <taxon>Arthropoda</taxon>
        <taxon>Chelicerata</taxon>
        <taxon>Arachnida</taxon>
        <taxon>Araneae</taxon>
        <taxon>Araneomorphae</taxon>
        <taxon>Entelegynae</taxon>
        <taxon>Eresoidea</taxon>
        <taxon>Eresidae</taxon>
        <taxon>Stegodyphus</taxon>
    </lineage>
</organism>
<feature type="compositionally biased region" description="Pro residues" evidence="1">
    <location>
        <begin position="670"/>
        <end position="680"/>
    </location>
</feature>
<name>A0A087U531_STEMI</name>
<dbReference type="PANTHER" id="PTHR31532:SF10">
    <property type="entry name" value="BIORIENTATION OF CHROMOSOMES IN CELL DIVISION PROTEIN 1-LIKE 1"/>
    <property type="match status" value="1"/>
</dbReference>
<feature type="compositionally biased region" description="Acidic residues" evidence="1">
    <location>
        <begin position="799"/>
        <end position="811"/>
    </location>
</feature>
<dbReference type="GO" id="GO:0051301">
    <property type="term" value="P:cell division"/>
    <property type="evidence" value="ECO:0007669"/>
    <property type="project" value="UniProtKB-KW"/>
</dbReference>
<feature type="compositionally biased region" description="Polar residues" evidence="1">
    <location>
        <begin position="239"/>
        <end position="260"/>
    </location>
</feature>
<feature type="compositionally biased region" description="Low complexity" evidence="1">
    <location>
        <begin position="507"/>
        <end position="533"/>
    </location>
</feature>
<evidence type="ECO:0000259" key="2">
    <source>
        <dbReference type="Pfam" id="PF05205"/>
    </source>
</evidence>
<dbReference type="Pfam" id="PF05205">
    <property type="entry name" value="COMPASS-Shg1"/>
    <property type="match status" value="1"/>
</dbReference>
<dbReference type="GO" id="GO:0048188">
    <property type="term" value="C:Set1C/COMPASS complex"/>
    <property type="evidence" value="ECO:0007669"/>
    <property type="project" value="TreeGrafter"/>
</dbReference>
<feature type="non-terminal residue" evidence="3">
    <location>
        <position position="1159"/>
    </location>
</feature>
<feature type="region of interest" description="Disordered" evidence="1">
    <location>
        <begin position="836"/>
        <end position="897"/>
    </location>
</feature>
<feature type="compositionally biased region" description="Basic and acidic residues" evidence="1">
    <location>
        <begin position="265"/>
        <end position="278"/>
    </location>
</feature>
<dbReference type="OMA" id="FAGHMNG"/>